<sequence>MPVGVTQKIEKLQRNFLWGDGIEKRKIHAIDWETICKSKAKEGLGIGRMLVKNNALLAKWVWRFGRLNRVLGCKDNMDFWNDIKVGVRPLKDIYPIMFALASANNREVRKFGYWRGLSWKWDFKLRRPPFDWEKDQ</sequence>
<organism evidence="1 2">
    <name type="scientific">Dipteronia dyeriana</name>
    <dbReference type="NCBI Taxonomy" id="168575"/>
    <lineage>
        <taxon>Eukaryota</taxon>
        <taxon>Viridiplantae</taxon>
        <taxon>Streptophyta</taxon>
        <taxon>Embryophyta</taxon>
        <taxon>Tracheophyta</taxon>
        <taxon>Spermatophyta</taxon>
        <taxon>Magnoliopsida</taxon>
        <taxon>eudicotyledons</taxon>
        <taxon>Gunneridae</taxon>
        <taxon>Pentapetalae</taxon>
        <taxon>rosids</taxon>
        <taxon>malvids</taxon>
        <taxon>Sapindales</taxon>
        <taxon>Sapindaceae</taxon>
        <taxon>Hippocastanoideae</taxon>
        <taxon>Acereae</taxon>
        <taxon>Dipteronia</taxon>
    </lineage>
</organism>
<evidence type="ECO:0000313" key="2">
    <source>
        <dbReference type="Proteomes" id="UP001280121"/>
    </source>
</evidence>
<comment type="caution">
    <text evidence="1">The sequence shown here is derived from an EMBL/GenBank/DDBJ whole genome shotgun (WGS) entry which is preliminary data.</text>
</comment>
<dbReference type="PANTHER" id="PTHR33116">
    <property type="entry name" value="REVERSE TRANSCRIPTASE ZINC-BINDING DOMAIN-CONTAINING PROTEIN-RELATED-RELATED"/>
    <property type="match status" value="1"/>
</dbReference>
<name>A0AAD9WMC0_9ROSI</name>
<evidence type="ECO:0000313" key="1">
    <source>
        <dbReference type="EMBL" id="KAK2636391.1"/>
    </source>
</evidence>
<proteinExistence type="predicted"/>
<protein>
    <submittedName>
        <fullName evidence="1">Uncharacterized protein</fullName>
    </submittedName>
</protein>
<accession>A0AAD9WMC0</accession>
<dbReference type="AlphaFoldDB" id="A0AAD9WMC0"/>
<reference evidence="1" key="1">
    <citation type="journal article" date="2023" name="Plant J.">
        <title>Genome sequences and population genomics provide insights into the demographic history, inbreeding, and mutation load of two 'living fossil' tree species of Dipteronia.</title>
        <authorList>
            <person name="Feng Y."/>
            <person name="Comes H.P."/>
            <person name="Chen J."/>
            <person name="Zhu S."/>
            <person name="Lu R."/>
            <person name="Zhang X."/>
            <person name="Li P."/>
            <person name="Qiu J."/>
            <person name="Olsen K.M."/>
            <person name="Qiu Y."/>
        </authorList>
    </citation>
    <scope>NUCLEOTIDE SEQUENCE</scope>
    <source>
        <strain evidence="1">KIB01</strain>
    </source>
</reference>
<gene>
    <name evidence="1" type="ORF">Ddye_031183</name>
</gene>
<keyword evidence="2" id="KW-1185">Reference proteome</keyword>
<dbReference type="PANTHER" id="PTHR33116:SF75">
    <property type="entry name" value="RIBONUCLEASE H PROTEIN"/>
    <property type="match status" value="1"/>
</dbReference>
<dbReference type="EMBL" id="JANJYI010000009">
    <property type="protein sequence ID" value="KAK2636391.1"/>
    <property type="molecule type" value="Genomic_DNA"/>
</dbReference>
<dbReference type="Proteomes" id="UP001280121">
    <property type="component" value="Unassembled WGS sequence"/>
</dbReference>